<evidence type="ECO:0000259" key="7">
    <source>
        <dbReference type="Pfam" id="PF00248"/>
    </source>
</evidence>
<dbReference type="GO" id="GO:0016616">
    <property type="term" value="F:oxidoreductase activity, acting on the CH-OH group of donors, NAD or NADP as acceptor"/>
    <property type="evidence" value="ECO:0007669"/>
    <property type="project" value="UniProtKB-ARBA"/>
</dbReference>
<dbReference type="InterPro" id="IPR018170">
    <property type="entry name" value="Aldo/ket_reductase_CS"/>
</dbReference>
<dbReference type="PROSITE" id="PS00062">
    <property type="entry name" value="ALDOKETO_REDUCTASE_2"/>
    <property type="match status" value="1"/>
</dbReference>
<accession>A0A261EP11</accession>
<keyword evidence="3" id="KW-0560">Oxidoreductase</keyword>
<dbReference type="SUPFAM" id="SSF51430">
    <property type="entry name" value="NAD(P)-linked oxidoreductase"/>
    <property type="match status" value="1"/>
</dbReference>
<dbReference type="PRINTS" id="PR00069">
    <property type="entry name" value="ALDKETRDTASE"/>
</dbReference>
<dbReference type="PIRSF" id="PIRSF000097">
    <property type="entry name" value="AKR"/>
    <property type="match status" value="1"/>
</dbReference>
<organism evidence="8 9">
    <name type="scientific">Bombiscardovia coagulans</name>
    <dbReference type="NCBI Taxonomy" id="686666"/>
    <lineage>
        <taxon>Bacteria</taxon>
        <taxon>Bacillati</taxon>
        <taxon>Actinomycetota</taxon>
        <taxon>Actinomycetes</taxon>
        <taxon>Bifidobacteriales</taxon>
        <taxon>Bifidobacteriaceae</taxon>
        <taxon>Bombiscardovia</taxon>
    </lineage>
</organism>
<evidence type="ECO:0000313" key="9">
    <source>
        <dbReference type="Proteomes" id="UP000216004"/>
    </source>
</evidence>
<proteinExistence type="inferred from homology"/>
<evidence type="ECO:0000313" key="8">
    <source>
        <dbReference type="EMBL" id="OZG48600.1"/>
    </source>
</evidence>
<evidence type="ECO:0000256" key="1">
    <source>
        <dbReference type="ARBA" id="ARBA00007905"/>
    </source>
</evidence>
<dbReference type="Proteomes" id="UP000216004">
    <property type="component" value="Unassembled WGS sequence"/>
</dbReference>
<evidence type="ECO:0000256" key="5">
    <source>
        <dbReference type="PIRSR" id="PIRSR000097-2"/>
    </source>
</evidence>
<comment type="similarity">
    <text evidence="1">Belongs to the aldo/keto reductase family.</text>
</comment>
<evidence type="ECO:0000256" key="6">
    <source>
        <dbReference type="PIRSR" id="PIRSR000097-3"/>
    </source>
</evidence>
<feature type="site" description="Lowers pKa of active site Tyr" evidence="6">
    <location>
        <position position="80"/>
    </location>
</feature>
<evidence type="ECO:0000256" key="4">
    <source>
        <dbReference type="PIRSR" id="PIRSR000097-1"/>
    </source>
</evidence>
<dbReference type="FunFam" id="3.20.20.100:FF:000015">
    <property type="entry name" value="Oxidoreductase, aldo/keto reductase family"/>
    <property type="match status" value="1"/>
</dbReference>
<dbReference type="PANTHER" id="PTHR43827">
    <property type="entry name" value="2,5-DIKETO-D-GLUCONIC ACID REDUCTASE"/>
    <property type="match status" value="1"/>
</dbReference>
<feature type="binding site" evidence="5">
    <location>
        <position position="113"/>
    </location>
    <ligand>
        <name>substrate</name>
    </ligand>
</feature>
<dbReference type="RefSeq" id="WP_094723454.1">
    <property type="nucleotide sequence ID" value="NZ_MWWS01000009.1"/>
</dbReference>
<dbReference type="PANTHER" id="PTHR43827:SF3">
    <property type="entry name" value="NADP-DEPENDENT OXIDOREDUCTASE DOMAIN-CONTAINING PROTEIN"/>
    <property type="match status" value="1"/>
</dbReference>
<comment type="caution">
    <text evidence="8">The sequence shown here is derived from an EMBL/GenBank/DDBJ whole genome shotgun (WGS) entry which is preliminary data.</text>
</comment>
<name>A0A261EP11_9BIFI</name>
<dbReference type="PROSITE" id="PS00063">
    <property type="entry name" value="ALDOKETO_REDUCTASE_3"/>
    <property type="match status" value="1"/>
</dbReference>
<protein>
    <submittedName>
        <fullName evidence="8">2,5-didehydrogluconate reductase</fullName>
    </submittedName>
</protein>
<evidence type="ECO:0000256" key="3">
    <source>
        <dbReference type="ARBA" id="ARBA00023002"/>
    </source>
</evidence>
<feature type="active site" description="Proton donor" evidence="4">
    <location>
        <position position="55"/>
    </location>
</feature>
<dbReference type="InterPro" id="IPR036812">
    <property type="entry name" value="NAD(P)_OxRdtase_dom_sf"/>
</dbReference>
<dbReference type="Gene3D" id="3.20.20.100">
    <property type="entry name" value="NADP-dependent oxidoreductase domain"/>
    <property type="match status" value="1"/>
</dbReference>
<feature type="domain" description="NADP-dependent oxidoreductase" evidence="7">
    <location>
        <begin position="21"/>
        <end position="264"/>
    </location>
</feature>
<dbReference type="OrthoDB" id="9804790at2"/>
<keyword evidence="9" id="KW-1185">Reference proteome</keyword>
<dbReference type="PROSITE" id="PS00798">
    <property type="entry name" value="ALDOKETO_REDUCTASE_1"/>
    <property type="match status" value="1"/>
</dbReference>
<dbReference type="InterPro" id="IPR023210">
    <property type="entry name" value="NADP_OxRdtase_dom"/>
</dbReference>
<dbReference type="AlphaFoldDB" id="A0A261EP11"/>
<gene>
    <name evidence="8" type="ORF">BOCO_1296</name>
</gene>
<reference evidence="8 9" key="1">
    <citation type="journal article" date="2017" name="BMC Genomics">
        <title>Comparative genomic and phylogenomic analyses of the Bifidobacteriaceae family.</title>
        <authorList>
            <person name="Lugli G.A."/>
            <person name="Milani C."/>
            <person name="Turroni F."/>
            <person name="Duranti S."/>
            <person name="Mancabelli L."/>
            <person name="Mangifesta M."/>
            <person name="Ferrario C."/>
            <person name="Modesto M."/>
            <person name="Mattarelli P."/>
            <person name="Jiri K."/>
            <person name="van Sinderen D."/>
            <person name="Ventura M."/>
        </authorList>
    </citation>
    <scope>NUCLEOTIDE SEQUENCE [LARGE SCALE GENOMIC DNA]</scope>
    <source>
        <strain evidence="8 9">DSM 22924</strain>
    </source>
</reference>
<dbReference type="EMBL" id="MWWS01000009">
    <property type="protein sequence ID" value="OZG48600.1"/>
    <property type="molecule type" value="Genomic_DNA"/>
</dbReference>
<keyword evidence="2" id="KW-0521">NADP</keyword>
<dbReference type="InterPro" id="IPR020471">
    <property type="entry name" value="AKR"/>
</dbReference>
<sequence>MVDSYQQPMIKLNNGISIPQLGLGVFQTQEGDETVNAVRWALQAGYRHIDTAKVYGNESSVGKGIAQSGIPRRDVFVTTKLWNEDIRSGRTRQAFEESLDRLNTDYIDLYLIHWPTEGWQKAWEDMEELYQDRRVRAIGVCNFEQHHLDELHALSSLKPAVNQIESSPIFVNQALIDYCQGELRTDVEVWSPLGGSGTHLLSNAELTAIGNKYGKSPAQVVIRWQLQRGVIVIPKSIHQDRIVQNLDVCDFELTEEQMMTISAMDTGQRVGADPDNFDF</sequence>
<evidence type="ECO:0000256" key="2">
    <source>
        <dbReference type="ARBA" id="ARBA00022857"/>
    </source>
</evidence>
<dbReference type="Pfam" id="PF00248">
    <property type="entry name" value="Aldo_ket_red"/>
    <property type="match status" value="1"/>
</dbReference>